<gene>
    <name evidence="1" type="ORF">COV54_03740</name>
</gene>
<organism evidence="1 2">
    <name type="scientific">Candidatus Jorgensenbacteria bacterium CG11_big_fil_rev_8_21_14_0_20_38_23</name>
    <dbReference type="NCBI Taxonomy" id="1974594"/>
    <lineage>
        <taxon>Bacteria</taxon>
        <taxon>Candidatus Joergenseniibacteriota</taxon>
    </lineage>
</organism>
<reference evidence="1 2" key="1">
    <citation type="submission" date="2017-09" db="EMBL/GenBank/DDBJ databases">
        <title>Depth-based differentiation of microbial function through sediment-hosted aquifers and enrichment of novel symbionts in the deep terrestrial subsurface.</title>
        <authorList>
            <person name="Probst A.J."/>
            <person name="Ladd B."/>
            <person name="Jarett J.K."/>
            <person name="Geller-Mcgrath D.E."/>
            <person name="Sieber C.M."/>
            <person name="Emerson J.B."/>
            <person name="Anantharaman K."/>
            <person name="Thomas B.C."/>
            <person name="Malmstrom R."/>
            <person name="Stieglmeier M."/>
            <person name="Klingl A."/>
            <person name="Woyke T."/>
            <person name="Ryan C.M."/>
            <person name="Banfield J.F."/>
        </authorList>
    </citation>
    <scope>NUCLEOTIDE SEQUENCE [LARGE SCALE GENOMIC DNA]</scope>
    <source>
        <strain evidence="1">CG11_big_fil_rev_8_21_14_0_20_38_23</strain>
    </source>
</reference>
<accession>A0A2H0NCS3</accession>
<protein>
    <submittedName>
        <fullName evidence="1">Uncharacterized protein</fullName>
    </submittedName>
</protein>
<sequence>MPSDGRFVLLNKFGLFQLLSSAGRIRTYNLGITPNPNVTKRGGLYLHLDQIFLTLGAPVSSLYGSFTVPTVLPLMGFTVIPGCSSQNFFWKLQIGLQSPALPLRHRGAQELKNLFLIYVNY</sequence>
<dbReference type="Proteomes" id="UP000228867">
    <property type="component" value="Unassembled WGS sequence"/>
</dbReference>
<evidence type="ECO:0000313" key="1">
    <source>
        <dbReference type="EMBL" id="PIR05965.1"/>
    </source>
</evidence>
<comment type="caution">
    <text evidence="1">The sequence shown here is derived from an EMBL/GenBank/DDBJ whole genome shotgun (WGS) entry which is preliminary data.</text>
</comment>
<name>A0A2H0NCS3_9BACT</name>
<dbReference type="AlphaFoldDB" id="A0A2H0NCS3"/>
<evidence type="ECO:0000313" key="2">
    <source>
        <dbReference type="Proteomes" id="UP000228867"/>
    </source>
</evidence>
<proteinExistence type="predicted"/>
<dbReference type="EMBL" id="PCWR01000074">
    <property type="protein sequence ID" value="PIR05965.1"/>
    <property type="molecule type" value="Genomic_DNA"/>
</dbReference>